<keyword evidence="4" id="KW-1185">Reference proteome</keyword>
<reference evidence="3" key="2">
    <citation type="submission" date="2022-01" db="EMBL/GenBank/DDBJ databases">
        <authorList>
            <person name="Yamashiro T."/>
            <person name="Shiraishi A."/>
            <person name="Satake H."/>
            <person name="Nakayama K."/>
        </authorList>
    </citation>
    <scope>NUCLEOTIDE SEQUENCE</scope>
</reference>
<comment type="caution">
    <text evidence="3">The sequence shown here is derived from an EMBL/GenBank/DDBJ whole genome shotgun (WGS) entry which is preliminary data.</text>
</comment>
<evidence type="ECO:0000313" key="3">
    <source>
        <dbReference type="EMBL" id="GJS96030.1"/>
    </source>
</evidence>
<dbReference type="EMBL" id="BQNB010011856">
    <property type="protein sequence ID" value="GJS96030.1"/>
    <property type="molecule type" value="Genomic_DNA"/>
</dbReference>
<feature type="non-terminal residue" evidence="3">
    <location>
        <position position="1"/>
    </location>
</feature>
<feature type="coiled-coil region" evidence="1">
    <location>
        <begin position="575"/>
        <end position="603"/>
    </location>
</feature>
<proteinExistence type="predicted"/>
<gene>
    <name evidence="3" type="ORF">Tco_0802998</name>
</gene>
<feature type="region of interest" description="Disordered" evidence="2">
    <location>
        <begin position="216"/>
        <end position="235"/>
    </location>
</feature>
<reference evidence="3" key="1">
    <citation type="journal article" date="2022" name="Int. J. Mol. Sci.">
        <title>Draft Genome of Tanacetum Coccineum: Genomic Comparison of Closely Related Tanacetum-Family Plants.</title>
        <authorList>
            <person name="Yamashiro T."/>
            <person name="Shiraishi A."/>
            <person name="Nakayama K."/>
            <person name="Satake H."/>
        </authorList>
    </citation>
    <scope>NUCLEOTIDE SEQUENCE</scope>
</reference>
<keyword evidence="1" id="KW-0175">Coiled coil</keyword>
<accession>A0ABQ5A0C9</accession>
<name>A0ABQ5A0C9_9ASTR</name>
<evidence type="ECO:0000313" key="4">
    <source>
        <dbReference type="Proteomes" id="UP001151760"/>
    </source>
</evidence>
<feature type="region of interest" description="Disordered" evidence="2">
    <location>
        <begin position="422"/>
        <end position="454"/>
    </location>
</feature>
<evidence type="ECO:0000256" key="1">
    <source>
        <dbReference type="SAM" id="Coils"/>
    </source>
</evidence>
<evidence type="ECO:0000256" key="2">
    <source>
        <dbReference type="SAM" id="MobiDB-lite"/>
    </source>
</evidence>
<protein>
    <submittedName>
        <fullName evidence="3">Uncharacterized protein</fullName>
    </submittedName>
</protein>
<feature type="compositionally biased region" description="Basic and acidic residues" evidence="2">
    <location>
        <begin position="426"/>
        <end position="435"/>
    </location>
</feature>
<feature type="region of interest" description="Disordered" evidence="2">
    <location>
        <begin position="247"/>
        <end position="284"/>
    </location>
</feature>
<sequence>QQRSRYPSKTPFKGRKNQNCLLTMDDGVVNWGEHTVKEKETNHALMAIITNNKVSLCSKTCIDLYYKLKTLCDEQTNQLGEQEAKILAFDQAVKKLEAQVVTFQKKQSSLNEQLTFQANELYEEDEKLKKYRRIGLKTVKEKEQLQKTVDSWKNSSKNLWKLVDSGMSSTSKVGLGYEIKSNDEVLSYEEEMNRTVFNCTEEDFVDKPLYSRFSKTDNFKGVPHPLTGDYTPQPQQEIDDSLYVYGKKGPQKPKTSVSDDKFSENSVTSNEEVVSAPKPKEAEPSCVTHVKIPKQPMKNQGTPKVNGKNWNEMMERKLGEEAELKKQRVFNTGNVEKYQLHLDELAFRECMEEQAREQEKIDAGQEGFDKERREEREWEEKQDYFNPTNFREDSIEEAPFNQEYVETSETIDVSAMVEDLSAPAVDKGKGKESVKDQASAPKKKRGRPPSHVDGIRIYHKNHGRSERIANMKKNTAFQFDKHGTGFELGLYYVWVKSVDNNMWYLQDPTHPHVAEERPMTVDDLLQLVPKLITKVDSLEKELKQTKLTMGKAIVKLVKKSKRTKKQIREEQTSLAEIVRLQAQEEAENARKAEQQRHDALIAKRVQDELELFETQKNRMAQVQEAAKYYTEEDWDSVRAKLEANKDLSSKVLSIDFPSDDFAKKIVEEFDKSVGAANVFKKQKITDVPDVTKDESVKREEEFKVQQPILRYNIRKSLARKGLKENKSQSERSDTK</sequence>
<organism evidence="3 4">
    <name type="scientific">Tanacetum coccineum</name>
    <dbReference type="NCBI Taxonomy" id="301880"/>
    <lineage>
        <taxon>Eukaryota</taxon>
        <taxon>Viridiplantae</taxon>
        <taxon>Streptophyta</taxon>
        <taxon>Embryophyta</taxon>
        <taxon>Tracheophyta</taxon>
        <taxon>Spermatophyta</taxon>
        <taxon>Magnoliopsida</taxon>
        <taxon>eudicotyledons</taxon>
        <taxon>Gunneridae</taxon>
        <taxon>Pentapetalae</taxon>
        <taxon>asterids</taxon>
        <taxon>campanulids</taxon>
        <taxon>Asterales</taxon>
        <taxon>Asteraceae</taxon>
        <taxon>Asteroideae</taxon>
        <taxon>Anthemideae</taxon>
        <taxon>Anthemidinae</taxon>
        <taxon>Tanacetum</taxon>
    </lineage>
</organism>
<feature type="coiled-coil region" evidence="1">
    <location>
        <begin position="79"/>
        <end position="113"/>
    </location>
</feature>
<dbReference type="Proteomes" id="UP001151760">
    <property type="component" value="Unassembled WGS sequence"/>
</dbReference>